<comment type="pathway">
    <text evidence="1 9">Isoprenoid biosynthesis; isopentenyl diphosphate biosynthesis via DXP pathway; isopentenyl diphosphate from 1-deoxy-D-xylulose 5-phosphate: step 1/6.</text>
</comment>
<reference evidence="13 14" key="1">
    <citation type="journal article" date="2018" name="Elife">
        <title>Discovery and characterization of a prevalent human gut bacterial enzyme sufficient for the inactivation of a family of plant toxins.</title>
        <authorList>
            <person name="Koppel N."/>
            <person name="Bisanz J.E."/>
            <person name="Pandelia M.E."/>
            <person name="Turnbaugh P.J."/>
            <person name="Balskus E.P."/>
        </authorList>
    </citation>
    <scope>NUCLEOTIDE SEQUENCE [LARGE SCALE GENOMIC DNA]</scope>
    <source>
        <strain evidence="13 14">OB21 GAM 11</strain>
    </source>
</reference>
<dbReference type="InterPro" id="IPR003821">
    <property type="entry name" value="DXP_reductoisomerase"/>
</dbReference>
<evidence type="ECO:0000256" key="6">
    <source>
        <dbReference type="ARBA" id="ARBA00023211"/>
    </source>
</evidence>
<dbReference type="Pfam" id="PF02670">
    <property type="entry name" value="DXP_reductoisom"/>
    <property type="match status" value="1"/>
</dbReference>
<keyword evidence="9" id="KW-0460">Magnesium</keyword>
<dbReference type="Gene3D" id="1.10.1740.10">
    <property type="match status" value="1"/>
</dbReference>
<dbReference type="InterPro" id="IPR036169">
    <property type="entry name" value="DXPR_C_sf"/>
</dbReference>
<evidence type="ECO:0000256" key="8">
    <source>
        <dbReference type="ARBA" id="ARBA00048543"/>
    </source>
</evidence>
<organism evidence="13 14">
    <name type="scientific">Adlercreutzia equolifaciens subsp. celatus</name>
    <dbReference type="NCBI Taxonomy" id="394340"/>
    <lineage>
        <taxon>Bacteria</taxon>
        <taxon>Bacillati</taxon>
        <taxon>Actinomycetota</taxon>
        <taxon>Coriobacteriia</taxon>
        <taxon>Eggerthellales</taxon>
        <taxon>Eggerthellaceae</taxon>
        <taxon>Adlercreutzia</taxon>
    </lineage>
</organism>
<feature type="domain" description="1-deoxy-D-xylulose 5-phosphate reductoisomerase C-terminal" evidence="11">
    <location>
        <begin position="175"/>
        <end position="258"/>
    </location>
</feature>
<evidence type="ECO:0000313" key="13">
    <source>
        <dbReference type="EMBL" id="RDC47010.1"/>
    </source>
</evidence>
<comment type="caution">
    <text evidence="9">Lacks conserved residue(s) required for the propagation of feature annotation.</text>
</comment>
<dbReference type="Pfam" id="PF08436">
    <property type="entry name" value="DXP_redisom_C"/>
    <property type="match status" value="1"/>
</dbReference>
<dbReference type="NCBIfam" id="TIGR00243">
    <property type="entry name" value="Dxr"/>
    <property type="match status" value="1"/>
</dbReference>
<evidence type="ECO:0000259" key="11">
    <source>
        <dbReference type="Pfam" id="PF08436"/>
    </source>
</evidence>
<dbReference type="SUPFAM" id="SSF55347">
    <property type="entry name" value="Glyceraldehyde-3-phosphate dehydrogenase-like, C-terminal domain"/>
    <property type="match status" value="1"/>
</dbReference>
<dbReference type="GO" id="GO:0070402">
    <property type="term" value="F:NADPH binding"/>
    <property type="evidence" value="ECO:0007669"/>
    <property type="project" value="InterPro"/>
</dbReference>
<feature type="binding site" evidence="9">
    <location>
        <position position="139"/>
    </location>
    <ligand>
        <name>1-deoxy-D-xylulose 5-phosphate</name>
        <dbReference type="ChEBI" id="CHEBI:57792"/>
    </ligand>
</feature>
<feature type="binding site" evidence="9">
    <location>
        <position position="234"/>
    </location>
    <ligand>
        <name>NADPH</name>
        <dbReference type="ChEBI" id="CHEBI:57783"/>
    </ligand>
</feature>
<dbReference type="PANTHER" id="PTHR30525">
    <property type="entry name" value="1-DEOXY-D-XYLULOSE 5-PHOSPHATE REDUCTOISOMERASE"/>
    <property type="match status" value="1"/>
</dbReference>
<feature type="binding site" evidence="9">
    <location>
        <position position="241"/>
    </location>
    <ligand>
        <name>1-deoxy-D-xylulose 5-phosphate</name>
        <dbReference type="ChEBI" id="CHEBI:57792"/>
    </ligand>
</feature>
<dbReference type="PIRSF" id="PIRSF006205">
    <property type="entry name" value="Dxp_reductismrs"/>
    <property type="match status" value="1"/>
</dbReference>
<keyword evidence="4 9" id="KW-0521">NADP</keyword>
<evidence type="ECO:0000313" key="14">
    <source>
        <dbReference type="Proteomes" id="UP000253805"/>
    </source>
</evidence>
<accession>A0A369P4K7</accession>
<feature type="binding site" evidence="9">
    <location>
        <position position="14"/>
    </location>
    <ligand>
        <name>NADPH</name>
        <dbReference type="ChEBI" id="CHEBI:57783"/>
    </ligand>
</feature>
<protein>
    <recommendedName>
        <fullName evidence="9">1-deoxy-D-xylulose 5-phosphate reductoisomerase</fullName>
        <shortName evidence="9">DXP reductoisomerase</shortName>
        <ecNumber evidence="9">1.1.1.267</ecNumber>
    </recommendedName>
    <alternativeName>
        <fullName evidence="9">1-deoxyxylulose-5-phosphate reductoisomerase</fullName>
    </alternativeName>
    <alternativeName>
        <fullName evidence="9">2-C-methyl-D-erythritol 4-phosphate synthase</fullName>
    </alternativeName>
</protein>
<dbReference type="Proteomes" id="UP000253805">
    <property type="component" value="Unassembled WGS sequence"/>
</dbReference>
<dbReference type="InterPro" id="IPR026877">
    <property type="entry name" value="DXPR_C"/>
</dbReference>
<dbReference type="AlphaFoldDB" id="A0A369P4K7"/>
<feature type="binding site" evidence="9">
    <location>
        <position position="228"/>
    </location>
    <ligand>
        <name>1-deoxy-D-xylulose 5-phosphate</name>
        <dbReference type="ChEBI" id="CHEBI:57792"/>
    </ligand>
</feature>
<dbReference type="InterPro" id="IPR013512">
    <property type="entry name" value="DXP_reductoisomerase_N"/>
</dbReference>
<keyword evidence="6 9" id="KW-0464">Manganese</keyword>
<keyword evidence="13" id="KW-0413">Isomerase</keyword>
<name>A0A369P4K7_9ACTN</name>
<feature type="binding site" evidence="9">
    <location>
        <position position="247"/>
    </location>
    <ligand>
        <name>1-deoxy-D-xylulose 5-phosphate</name>
        <dbReference type="ChEBI" id="CHEBI:57792"/>
    </ligand>
</feature>
<feature type="binding site" evidence="9">
    <location>
        <position position="250"/>
    </location>
    <ligand>
        <name>1-deoxy-D-xylulose 5-phosphate</name>
        <dbReference type="ChEBI" id="CHEBI:57792"/>
    </ligand>
</feature>
<proteinExistence type="inferred from homology"/>
<evidence type="ECO:0000259" key="10">
    <source>
        <dbReference type="Pfam" id="PF02670"/>
    </source>
</evidence>
<dbReference type="Gene3D" id="3.40.50.720">
    <property type="entry name" value="NAD(P)-binding Rossmann-like Domain"/>
    <property type="match status" value="1"/>
</dbReference>
<evidence type="ECO:0000256" key="7">
    <source>
        <dbReference type="ARBA" id="ARBA00023229"/>
    </source>
</evidence>
<evidence type="ECO:0000259" key="12">
    <source>
        <dbReference type="Pfam" id="PF13288"/>
    </source>
</evidence>
<dbReference type="EMBL" id="PPUT01000001">
    <property type="protein sequence ID" value="RDC47010.1"/>
    <property type="molecule type" value="Genomic_DNA"/>
</dbReference>
<dbReference type="SUPFAM" id="SSF51735">
    <property type="entry name" value="NAD(P)-binding Rossmann-fold domains"/>
    <property type="match status" value="1"/>
</dbReference>
<comment type="cofactor">
    <cofactor evidence="9">
        <name>Mg(2+)</name>
        <dbReference type="ChEBI" id="CHEBI:18420"/>
    </cofactor>
    <cofactor evidence="9">
        <name>Mn(2+)</name>
        <dbReference type="ChEBI" id="CHEBI:29035"/>
    </cofactor>
</comment>
<dbReference type="InterPro" id="IPR036291">
    <property type="entry name" value="NAD(P)-bd_dom_sf"/>
</dbReference>
<dbReference type="UniPathway" id="UPA00056">
    <property type="reaction ID" value="UER00092"/>
</dbReference>
<comment type="caution">
    <text evidence="13">The sequence shown here is derived from an EMBL/GenBank/DDBJ whole genome shotgun (WGS) entry which is preliminary data.</text>
</comment>
<comment type="catalytic activity">
    <reaction evidence="8">
        <text>2-C-methyl-D-erythritol 4-phosphate + NADP(+) = 1-deoxy-D-xylulose 5-phosphate + NADPH + H(+)</text>
        <dbReference type="Rhea" id="RHEA:13717"/>
        <dbReference type="ChEBI" id="CHEBI:15378"/>
        <dbReference type="ChEBI" id="CHEBI:57783"/>
        <dbReference type="ChEBI" id="CHEBI:57792"/>
        <dbReference type="ChEBI" id="CHEBI:58262"/>
        <dbReference type="ChEBI" id="CHEBI:58349"/>
        <dbReference type="EC" id="1.1.1.267"/>
    </reaction>
    <physiologicalReaction direction="right-to-left" evidence="8">
        <dbReference type="Rhea" id="RHEA:13719"/>
    </physiologicalReaction>
</comment>
<sequence length="420" mass="44220">MAKRRIAVLGSTGSIGTQTLDVVRQHGDKLEIVGLAVNSSLDVLLAQAREFGVRHLAVGNAALANDPRCDEARALVRSLAVPEGQEDAEASFGVGSEAVVALTQLPEVDVVVNALVGAAGLEASYTTLKAGKVLALANKESLVVGGDLIMPLAAAVDADRRASGVAPATGPAGALMPIDSEHGAIYQCLLGENPREISKLWVTASGGPFRGKTIADLEAVTPAQALAHPTWNMGAKISIDSSTLMNKGLEVIEAHHLFAMPYDQIEVVVQPQSAIHSMVEFTDGSVLAHLGTTDMRIPIQFALSYPERWEAPVRPLDFRTLGSLEFAAPDVDTFRCLSLARHAGEVGGTLPAVMNAANEVAVAAFLAEQIGYLDIARCVEATMDAHEGAGVQVVESLEQLKAVDAWARAFASEWARGRRS</sequence>
<evidence type="ECO:0000256" key="3">
    <source>
        <dbReference type="ARBA" id="ARBA00022723"/>
    </source>
</evidence>
<feature type="binding site" evidence="9">
    <location>
        <position position="138"/>
    </location>
    <ligand>
        <name>NADPH</name>
        <dbReference type="ChEBI" id="CHEBI:57783"/>
    </ligand>
</feature>
<dbReference type="GO" id="GO:0030604">
    <property type="term" value="F:1-deoxy-D-xylulose-5-phosphate reductoisomerase activity"/>
    <property type="evidence" value="ECO:0007669"/>
    <property type="project" value="UniProtKB-UniRule"/>
</dbReference>
<dbReference type="FunFam" id="3.40.50.720:FF:000045">
    <property type="entry name" value="1-deoxy-D-xylulose 5-phosphate reductoisomerase"/>
    <property type="match status" value="1"/>
</dbReference>
<feature type="binding site" evidence="9">
    <location>
        <position position="179"/>
    </location>
    <ligand>
        <name>Mn(2+)</name>
        <dbReference type="ChEBI" id="CHEBI:29035"/>
    </ligand>
</feature>
<feature type="binding site" evidence="9">
    <location>
        <position position="13"/>
    </location>
    <ligand>
        <name>NADPH</name>
        <dbReference type="ChEBI" id="CHEBI:57783"/>
    </ligand>
</feature>
<feature type="binding site" evidence="9">
    <location>
        <position position="181"/>
    </location>
    <ligand>
        <name>Mn(2+)</name>
        <dbReference type="ChEBI" id="CHEBI:29035"/>
    </ligand>
</feature>
<dbReference type="GO" id="GO:0030145">
    <property type="term" value="F:manganese ion binding"/>
    <property type="evidence" value="ECO:0007669"/>
    <property type="project" value="TreeGrafter"/>
</dbReference>
<evidence type="ECO:0000256" key="1">
    <source>
        <dbReference type="ARBA" id="ARBA00005094"/>
    </source>
</evidence>
<keyword evidence="5 9" id="KW-0560">Oxidoreductase</keyword>
<dbReference type="GO" id="GO:0051484">
    <property type="term" value="P:isopentenyl diphosphate biosynthetic process, methylerythritol 4-phosphate pathway involved in terpenoid biosynthetic process"/>
    <property type="evidence" value="ECO:0007669"/>
    <property type="project" value="TreeGrafter"/>
</dbReference>
<dbReference type="EC" id="1.1.1.267" evidence="9"/>
<evidence type="ECO:0000256" key="4">
    <source>
        <dbReference type="ARBA" id="ARBA00022857"/>
    </source>
</evidence>
<evidence type="ECO:0000256" key="9">
    <source>
        <dbReference type="HAMAP-Rule" id="MF_00183"/>
    </source>
</evidence>
<comment type="similarity">
    <text evidence="2 9">Belongs to the DXR family.</text>
</comment>
<feature type="domain" description="1-deoxy-D-xylulose 5-phosphate reductoisomerase N-terminal" evidence="10">
    <location>
        <begin position="6"/>
        <end position="146"/>
    </location>
</feature>
<dbReference type="InterPro" id="IPR013644">
    <property type="entry name" value="DXP_reductoisomerase_C"/>
</dbReference>
<feature type="binding site" evidence="9">
    <location>
        <position position="205"/>
    </location>
    <ligand>
        <name>1-deoxy-D-xylulose 5-phosphate</name>
        <dbReference type="ChEBI" id="CHEBI:57792"/>
    </ligand>
</feature>
<dbReference type="PANTHER" id="PTHR30525:SF0">
    <property type="entry name" value="1-DEOXY-D-XYLULOSE 5-PHOSPHATE REDUCTOISOMERASE, CHLOROPLASTIC"/>
    <property type="match status" value="1"/>
</dbReference>
<feature type="binding site" evidence="9">
    <location>
        <position position="12"/>
    </location>
    <ligand>
        <name>NADPH</name>
        <dbReference type="ChEBI" id="CHEBI:57783"/>
    </ligand>
</feature>
<evidence type="ECO:0000256" key="5">
    <source>
        <dbReference type="ARBA" id="ARBA00023002"/>
    </source>
</evidence>
<feature type="binding site" evidence="9">
    <location>
        <position position="140"/>
    </location>
    <ligand>
        <name>NADPH</name>
        <dbReference type="ChEBI" id="CHEBI:57783"/>
    </ligand>
</feature>
<dbReference type="HAMAP" id="MF_00183">
    <property type="entry name" value="DXP_reductoisom"/>
    <property type="match status" value="1"/>
</dbReference>
<dbReference type="SUPFAM" id="SSF69055">
    <property type="entry name" value="1-deoxy-D-xylulose-5-phosphate reductoisomerase, C-terminal domain"/>
    <property type="match status" value="1"/>
</dbReference>
<feature type="binding site" evidence="9">
    <location>
        <position position="181"/>
    </location>
    <ligand>
        <name>1-deoxy-D-xylulose 5-phosphate</name>
        <dbReference type="ChEBI" id="CHEBI:57792"/>
    </ligand>
</feature>
<gene>
    <name evidence="9" type="primary">dxr</name>
    <name evidence="13" type="ORF">C1850_00770</name>
</gene>
<evidence type="ECO:0000256" key="2">
    <source>
        <dbReference type="ARBA" id="ARBA00006825"/>
    </source>
</evidence>
<keyword evidence="3 9" id="KW-0479">Metal-binding</keyword>
<feature type="binding site" evidence="9">
    <location>
        <position position="246"/>
    </location>
    <ligand>
        <name>1-deoxy-D-xylulose 5-phosphate</name>
        <dbReference type="ChEBI" id="CHEBI:57792"/>
    </ligand>
</feature>
<dbReference type="Pfam" id="PF13288">
    <property type="entry name" value="DXPR_C"/>
    <property type="match status" value="1"/>
</dbReference>
<comment type="function">
    <text evidence="9">Catalyzes the NADPH-dependent rearrangement and reduction of 1-deoxy-D-xylulose-5-phosphate (DXP) to 2-C-methyl-D-erythritol 4-phosphate (MEP).</text>
</comment>
<dbReference type="RefSeq" id="WP_114548227.1">
    <property type="nucleotide sequence ID" value="NZ_PPUT01000001.1"/>
</dbReference>
<feature type="binding site" evidence="9">
    <location>
        <position position="15"/>
    </location>
    <ligand>
        <name>NADPH</name>
        <dbReference type="ChEBI" id="CHEBI:57783"/>
    </ligand>
</feature>
<feature type="binding site" evidence="9">
    <location>
        <position position="180"/>
    </location>
    <ligand>
        <name>1-deoxy-D-xylulose 5-phosphate</name>
        <dbReference type="ChEBI" id="CHEBI:57792"/>
    </ligand>
</feature>
<dbReference type="GO" id="GO:0016853">
    <property type="term" value="F:isomerase activity"/>
    <property type="evidence" value="ECO:0007669"/>
    <property type="project" value="UniProtKB-KW"/>
</dbReference>
<feature type="binding site" evidence="9">
    <location>
        <position position="250"/>
    </location>
    <ligand>
        <name>Mn(2+)</name>
        <dbReference type="ChEBI" id="CHEBI:29035"/>
    </ligand>
</feature>
<keyword evidence="7 9" id="KW-0414">Isoprene biosynthesis</keyword>
<feature type="domain" description="DXP reductoisomerase C-terminal" evidence="12">
    <location>
        <begin position="290"/>
        <end position="409"/>
    </location>
</feature>